<name>A0A8H4H8P3_9EURO</name>
<evidence type="ECO:0000313" key="4">
    <source>
        <dbReference type="Proteomes" id="UP000653565"/>
    </source>
</evidence>
<dbReference type="PROSITE" id="PS50011">
    <property type="entry name" value="PROTEIN_KINASE_DOM"/>
    <property type="match status" value="1"/>
</dbReference>
<dbReference type="InterPro" id="IPR050285">
    <property type="entry name" value="STE20_Ser/Thr_kinase"/>
</dbReference>
<dbReference type="GO" id="GO:0035556">
    <property type="term" value="P:intracellular signal transduction"/>
    <property type="evidence" value="ECO:0007669"/>
    <property type="project" value="TreeGrafter"/>
</dbReference>
<feature type="domain" description="Protein kinase" evidence="2">
    <location>
        <begin position="8"/>
        <end position="328"/>
    </location>
</feature>
<feature type="region of interest" description="Disordered" evidence="1">
    <location>
        <begin position="582"/>
        <end position="610"/>
    </location>
</feature>
<dbReference type="Proteomes" id="UP000653565">
    <property type="component" value="Unassembled WGS sequence"/>
</dbReference>
<dbReference type="EMBL" id="JAAAPX010000044">
    <property type="protein sequence ID" value="KAF4237570.1"/>
    <property type="molecule type" value="Genomic_DNA"/>
</dbReference>
<accession>A0A8H4H8P3</accession>
<evidence type="ECO:0000259" key="2">
    <source>
        <dbReference type="PROSITE" id="PS50011"/>
    </source>
</evidence>
<dbReference type="InterPro" id="IPR011009">
    <property type="entry name" value="Kinase-like_dom_sf"/>
</dbReference>
<protein>
    <recommendedName>
        <fullName evidence="2">Protein kinase domain-containing protein</fullName>
    </recommendedName>
</protein>
<comment type="caution">
    <text evidence="3">The sequence shown here is derived from an EMBL/GenBank/DDBJ whole genome shotgun (WGS) entry which is preliminary data.</text>
</comment>
<reference evidence="3" key="2">
    <citation type="submission" date="2020-04" db="EMBL/GenBank/DDBJ databases">
        <authorList>
            <person name="Santos R.A.C."/>
            <person name="Steenwyk J.L."/>
            <person name="Rivero-Menendez O."/>
            <person name="Mead M.E."/>
            <person name="Silva L.P."/>
            <person name="Bastos R.W."/>
            <person name="Alastruey-Izquierdo A."/>
            <person name="Goldman G.H."/>
            <person name="Rokas A."/>
        </authorList>
    </citation>
    <scope>NUCLEOTIDE SEQUENCE</scope>
    <source>
        <strain evidence="3">CNM-CM6805</strain>
    </source>
</reference>
<evidence type="ECO:0000313" key="3">
    <source>
        <dbReference type="EMBL" id="KAF4237570.1"/>
    </source>
</evidence>
<dbReference type="GO" id="GO:0004672">
    <property type="term" value="F:protein kinase activity"/>
    <property type="evidence" value="ECO:0007669"/>
    <property type="project" value="InterPro"/>
</dbReference>
<feature type="compositionally biased region" description="Low complexity" evidence="1">
    <location>
        <begin position="584"/>
        <end position="607"/>
    </location>
</feature>
<gene>
    <name evidence="3" type="ORF">CNMCM6805_006901</name>
</gene>
<evidence type="ECO:0000256" key="1">
    <source>
        <dbReference type="SAM" id="MobiDB-lite"/>
    </source>
</evidence>
<organism evidence="3 4">
    <name type="scientific">Aspergillus fumigatiaffinis</name>
    <dbReference type="NCBI Taxonomy" id="340414"/>
    <lineage>
        <taxon>Eukaryota</taxon>
        <taxon>Fungi</taxon>
        <taxon>Dikarya</taxon>
        <taxon>Ascomycota</taxon>
        <taxon>Pezizomycotina</taxon>
        <taxon>Eurotiomycetes</taxon>
        <taxon>Eurotiomycetidae</taxon>
        <taxon>Eurotiales</taxon>
        <taxon>Aspergillaceae</taxon>
        <taxon>Aspergillus</taxon>
        <taxon>Aspergillus subgen. Fumigati</taxon>
    </lineage>
</organism>
<sequence length="682" mass="76107">MDVVQKYEAFKRIDGKMRFSYVQIFAQRDELQELEQIPTEDRGPEMKKNWSAVFVKTPSLLAYVDGDLEKRITREVETCEILRKNPHPNIATYYGCNQDRGRVSGLCFKRYTSTLLQVVNPQCLNKAAFLSSGRELVTGSIKSGLQGLLAAIKHLHSLGLVHNDINPANIMLDEDGALILIDFDSLMDSDSESYQKPGGKLVEPAVLCFSGESVLTEAVTPTPLYQLNSDITSISNKDSSVTLERVEHDVSEIKGVTAGTPQKRHLFYLAHPVNAQYRSDIPARYYITSAVPEMVGNIRLEASEARLQRTSFKAMLSPKKTASDKPLFDEGTQQVLLFDIHPDWKVGRNCYKWSDSHGRQVAIEEKEDGTYKVSITRSMPQESRDALVATWLLRLWHDTAESKQAKRQFFESMTSPEAYQESMKPYTPRQCIIIHIMAEHQEWEALPDYDEALQNRLAMDRLCLIEMRTGYGSKPPLGMRTGFILRSGMSTEDPILAAAGDESRGLQAFNPDGIVFLSPLDADPKSEGMDTELLRAEPGKNNNLAFHFSIEVGEKEHREEFAWRKVKKGDDGAKRNGFKLVRLSPSQQTSQPSGSTSVQESSTSSPPLVGKDGETVAFLGGVVDWPSLTHAFTLNLVDDQSGVLGGRWTLMVVVTAVKFYTLHVKGRTNNFVASIGKGNLGK</sequence>
<dbReference type="InterPro" id="IPR000719">
    <property type="entry name" value="Prot_kinase_dom"/>
</dbReference>
<dbReference type="PANTHER" id="PTHR48015:SF16">
    <property type="entry name" value="SERINE_THREONINE-PROTEIN KINASE SULU"/>
    <property type="match status" value="1"/>
</dbReference>
<proteinExistence type="predicted"/>
<reference evidence="3" key="1">
    <citation type="journal article" date="2020" name="bioRxiv">
        <title>Genomic and phenotypic heterogeneity of clinical isolates of the human pathogens Aspergillus fumigatus, Aspergillus lentulus and Aspergillus fumigatiaffinis.</title>
        <authorList>
            <person name="dos Santos R.A.C."/>
            <person name="Steenwyk J.L."/>
            <person name="Rivero-Menendez O."/>
            <person name="Mead M.E."/>
            <person name="Silva L.P."/>
            <person name="Bastos R.W."/>
            <person name="Alastruey-Izquierdo A."/>
            <person name="Goldman G.H."/>
            <person name="Rokas A."/>
        </authorList>
    </citation>
    <scope>NUCLEOTIDE SEQUENCE</scope>
    <source>
        <strain evidence="3">CNM-CM6805</strain>
    </source>
</reference>
<dbReference type="SUPFAM" id="SSF56112">
    <property type="entry name" value="Protein kinase-like (PK-like)"/>
    <property type="match status" value="1"/>
</dbReference>
<dbReference type="GO" id="GO:0005524">
    <property type="term" value="F:ATP binding"/>
    <property type="evidence" value="ECO:0007669"/>
    <property type="project" value="InterPro"/>
</dbReference>
<dbReference type="PANTHER" id="PTHR48015">
    <property type="entry name" value="SERINE/THREONINE-PROTEIN KINASE TAO"/>
    <property type="match status" value="1"/>
</dbReference>
<dbReference type="GO" id="GO:0043408">
    <property type="term" value="P:regulation of MAPK cascade"/>
    <property type="evidence" value="ECO:0007669"/>
    <property type="project" value="TreeGrafter"/>
</dbReference>
<dbReference type="Pfam" id="PF00069">
    <property type="entry name" value="Pkinase"/>
    <property type="match status" value="1"/>
</dbReference>
<keyword evidence="4" id="KW-1185">Reference proteome</keyword>
<dbReference type="AlphaFoldDB" id="A0A8H4H8P3"/>
<dbReference type="Gene3D" id="1.10.510.10">
    <property type="entry name" value="Transferase(Phosphotransferase) domain 1"/>
    <property type="match status" value="1"/>
</dbReference>